<evidence type="ECO:0000313" key="3">
    <source>
        <dbReference type="Proteomes" id="UP000631114"/>
    </source>
</evidence>
<name>A0A835HL39_9MAGN</name>
<keyword evidence="1" id="KW-0472">Membrane</keyword>
<proteinExistence type="predicted"/>
<dbReference type="AlphaFoldDB" id="A0A835HL39"/>
<feature type="transmembrane region" description="Helical" evidence="1">
    <location>
        <begin position="90"/>
        <end position="115"/>
    </location>
</feature>
<comment type="caution">
    <text evidence="2">The sequence shown here is derived from an EMBL/GenBank/DDBJ whole genome shotgun (WGS) entry which is preliminary data.</text>
</comment>
<accession>A0A835HL39</accession>
<dbReference type="Proteomes" id="UP000631114">
    <property type="component" value="Unassembled WGS sequence"/>
</dbReference>
<keyword evidence="3" id="KW-1185">Reference proteome</keyword>
<feature type="transmembrane region" description="Helical" evidence="1">
    <location>
        <begin position="55"/>
        <end position="78"/>
    </location>
</feature>
<dbReference type="InterPro" id="IPR009637">
    <property type="entry name" value="GPR107/GPR108-like"/>
</dbReference>
<dbReference type="GO" id="GO:0005794">
    <property type="term" value="C:Golgi apparatus"/>
    <property type="evidence" value="ECO:0007669"/>
    <property type="project" value="TreeGrafter"/>
</dbReference>
<gene>
    <name evidence="2" type="ORF">IFM89_020915</name>
</gene>
<keyword evidence="1" id="KW-0812">Transmembrane</keyword>
<dbReference type="GO" id="GO:0016020">
    <property type="term" value="C:membrane"/>
    <property type="evidence" value="ECO:0007669"/>
    <property type="project" value="InterPro"/>
</dbReference>
<sequence>MFLDVEFSYTNFFEFSLYFKNCLSQVQVSMDIQSAMYNVDAKSGRPNYLTSGKNYLFAIYFALIAIYLSLSAAWIIALDNRSSSPRRVFRIHYVMLVVLFARLLSFALELVWFFLPYGQQGICFGLGRFWPEVEHQIPRTNDDEEIASAEALKDPQVLSSELHEQSVTEQFLLSEFLSYIAFVAPFFEHSRLNYYRTSLHQKVKEAIKEEATLQEHSTDTAGEEALLKENSQIDEQVFEGLTVDGANKEIEEDILGEKNVFEDQSAVYIGETTA</sequence>
<reference evidence="2 3" key="1">
    <citation type="submission" date="2020-10" db="EMBL/GenBank/DDBJ databases">
        <title>The Coptis chinensis genome and diversification of protoberbering-type alkaloids.</title>
        <authorList>
            <person name="Wang B."/>
            <person name="Shu S."/>
            <person name="Song C."/>
            <person name="Liu Y."/>
        </authorList>
    </citation>
    <scope>NUCLEOTIDE SEQUENCE [LARGE SCALE GENOMIC DNA]</scope>
    <source>
        <strain evidence="2">HL-2020</strain>
        <tissue evidence="2">Leaf</tissue>
    </source>
</reference>
<evidence type="ECO:0000256" key="1">
    <source>
        <dbReference type="SAM" id="Phobius"/>
    </source>
</evidence>
<protein>
    <submittedName>
        <fullName evidence="2">Uncharacterized protein</fullName>
    </submittedName>
</protein>
<organism evidence="2 3">
    <name type="scientific">Coptis chinensis</name>
    <dbReference type="NCBI Taxonomy" id="261450"/>
    <lineage>
        <taxon>Eukaryota</taxon>
        <taxon>Viridiplantae</taxon>
        <taxon>Streptophyta</taxon>
        <taxon>Embryophyta</taxon>
        <taxon>Tracheophyta</taxon>
        <taxon>Spermatophyta</taxon>
        <taxon>Magnoliopsida</taxon>
        <taxon>Ranunculales</taxon>
        <taxon>Ranunculaceae</taxon>
        <taxon>Coptidoideae</taxon>
        <taxon>Coptis</taxon>
    </lineage>
</organism>
<evidence type="ECO:0000313" key="2">
    <source>
        <dbReference type="EMBL" id="KAF9601621.1"/>
    </source>
</evidence>
<keyword evidence="1" id="KW-1133">Transmembrane helix</keyword>
<dbReference type="PANTHER" id="PTHR21229">
    <property type="entry name" value="LUNG SEVEN TRANSMEMBRANE RECEPTOR"/>
    <property type="match status" value="1"/>
</dbReference>
<dbReference type="PANTHER" id="PTHR21229:SF22">
    <property type="entry name" value="DBJ|BAA84809.1"/>
    <property type="match status" value="1"/>
</dbReference>
<dbReference type="EMBL" id="JADFTS010000006">
    <property type="protein sequence ID" value="KAF9601621.1"/>
    <property type="molecule type" value="Genomic_DNA"/>
</dbReference>